<dbReference type="Proteomes" id="UP001197492">
    <property type="component" value="Unassembled WGS sequence"/>
</dbReference>
<comment type="caution">
    <text evidence="3">The sequence shown here is derived from an EMBL/GenBank/DDBJ whole genome shotgun (WGS) entry which is preliminary data.</text>
</comment>
<evidence type="ECO:0000313" key="3">
    <source>
        <dbReference type="EMBL" id="MBV3382203.1"/>
    </source>
</evidence>
<dbReference type="Gene3D" id="3.90.640.20">
    <property type="entry name" value="Heat-shock cognate protein, ATPase"/>
    <property type="match status" value="1"/>
</dbReference>
<sequence>MHKLTFWKKIGLSFIVLVAILILINHQLNKDTNTPNRLTLSNLFTVDVNKSHVPWITTADNNKQEALDVVNHKMASTIKNFISKEEKSGSYYSINHEIVYNTDQLFTLKLELNKAHADSYTKNVYYTINKSTGKSIPLSAYFKNSDYKKVISKEILIQMKAEMKKDTNKVYWCQKNDNPRFKGISKNQSYYINKQGELVICFDQFEVAPGYMGNPTFTIKNDLLDDYFK</sequence>
<keyword evidence="6" id="KW-1185">Reference proteome</keyword>
<gene>
    <name evidence="3" type="ORF">KSV97_02965</name>
    <name evidence="4" type="ORF">KSW06_03145</name>
</gene>
<dbReference type="RefSeq" id="WP_129980937.1">
    <property type="nucleotide sequence ID" value="NZ_JAHOEB010000013.1"/>
</dbReference>
<evidence type="ECO:0000259" key="2">
    <source>
        <dbReference type="Pfam" id="PF11738"/>
    </source>
</evidence>
<dbReference type="Pfam" id="PF11738">
    <property type="entry name" value="DUF3298"/>
    <property type="match status" value="1"/>
</dbReference>
<evidence type="ECO:0000313" key="6">
    <source>
        <dbReference type="Proteomes" id="UP001197492"/>
    </source>
</evidence>
<name>A0AAW4MPX6_9FIRM</name>
<dbReference type="InterPro" id="IPR021729">
    <property type="entry name" value="DUF3298"/>
</dbReference>
<keyword evidence="1" id="KW-0472">Membrane</keyword>
<accession>A0AAW4MPX6</accession>
<organism evidence="3 5">
    <name type="scientific">Catenibacterium mitsuokai</name>
    <dbReference type="NCBI Taxonomy" id="100886"/>
    <lineage>
        <taxon>Bacteria</taxon>
        <taxon>Bacillati</taxon>
        <taxon>Bacillota</taxon>
        <taxon>Erysipelotrichia</taxon>
        <taxon>Erysipelotrichales</taxon>
        <taxon>Coprobacillaceae</taxon>
        <taxon>Catenibacterium</taxon>
    </lineage>
</organism>
<dbReference type="EMBL" id="JAHOEF010000012">
    <property type="protein sequence ID" value="MBV3382203.1"/>
    <property type="molecule type" value="Genomic_DNA"/>
</dbReference>
<protein>
    <submittedName>
        <fullName evidence="3">RsiV family protein</fullName>
    </submittedName>
</protein>
<evidence type="ECO:0000313" key="4">
    <source>
        <dbReference type="EMBL" id="MBV3392261.1"/>
    </source>
</evidence>
<dbReference type="Gene3D" id="3.30.565.40">
    <property type="entry name" value="Fervidobacterium nodosum Rt17-B1 like"/>
    <property type="match status" value="1"/>
</dbReference>
<dbReference type="GeneID" id="301322975"/>
<evidence type="ECO:0000256" key="1">
    <source>
        <dbReference type="SAM" id="Phobius"/>
    </source>
</evidence>
<dbReference type="InterPro" id="IPR037126">
    <property type="entry name" value="PdaC/RsiV-like_sf"/>
</dbReference>
<dbReference type="AlphaFoldDB" id="A0AAW4MPX6"/>
<proteinExistence type="predicted"/>
<keyword evidence="1" id="KW-1133">Transmembrane helix</keyword>
<feature type="transmembrane region" description="Helical" evidence="1">
    <location>
        <begin position="6"/>
        <end position="24"/>
    </location>
</feature>
<reference evidence="3 6" key="1">
    <citation type="submission" date="2021-06" db="EMBL/GenBank/DDBJ databases">
        <title>Collection of gut derived symbiotic bacterial strains cultured from healthy donors.</title>
        <authorList>
            <person name="Lin H."/>
            <person name="Littmann E."/>
            <person name="Pamer E.G."/>
        </authorList>
    </citation>
    <scope>NUCLEOTIDE SEQUENCE</scope>
    <source>
        <strain evidence="4 6">MSK.21.70</strain>
        <strain evidence="3">MSK.21.82</strain>
    </source>
</reference>
<dbReference type="EMBL" id="JAHOEL010000013">
    <property type="protein sequence ID" value="MBV3392261.1"/>
    <property type="molecule type" value="Genomic_DNA"/>
</dbReference>
<keyword evidence="1" id="KW-0812">Transmembrane</keyword>
<feature type="domain" description="DUF3298" evidence="2">
    <location>
        <begin position="143"/>
        <end position="220"/>
    </location>
</feature>
<evidence type="ECO:0000313" key="5">
    <source>
        <dbReference type="Proteomes" id="UP001196408"/>
    </source>
</evidence>
<dbReference type="Proteomes" id="UP001196408">
    <property type="component" value="Unassembled WGS sequence"/>
</dbReference>